<dbReference type="GO" id="GO:0007015">
    <property type="term" value="P:actin filament organization"/>
    <property type="evidence" value="ECO:0007669"/>
    <property type="project" value="TreeGrafter"/>
</dbReference>
<evidence type="ECO:0000256" key="7">
    <source>
        <dbReference type="PROSITE-ProRule" id="PRU00782"/>
    </source>
</evidence>
<feature type="compositionally biased region" description="Acidic residues" evidence="9">
    <location>
        <begin position="70"/>
        <end position="79"/>
    </location>
</feature>
<evidence type="ECO:0000313" key="13">
    <source>
        <dbReference type="Proteomes" id="UP000466442"/>
    </source>
</evidence>
<gene>
    <name evidence="12" type="ORF">GE061_002455</name>
</gene>
<dbReference type="GO" id="GO:0016459">
    <property type="term" value="C:myosin complex"/>
    <property type="evidence" value="ECO:0007669"/>
    <property type="project" value="UniProtKB-KW"/>
</dbReference>
<feature type="binding site" evidence="7">
    <location>
        <begin position="274"/>
        <end position="281"/>
    </location>
    <ligand>
        <name>ATP</name>
        <dbReference type="ChEBI" id="CHEBI:30616"/>
    </ligand>
</feature>
<evidence type="ECO:0008006" key="14">
    <source>
        <dbReference type="Google" id="ProtNLM"/>
    </source>
</evidence>
<feature type="region of interest" description="Disordered" evidence="9">
    <location>
        <begin position="1"/>
        <end position="268"/>
    </location>
</feature>
<dbReference type="GO" id="GO:0005524">
    <property type="term" value="F:ATP binding"/>
    <property type="evidence" value="ECO:0007669"/>
    <property type="project" value="UniProtKB-UniRule"/>
</dbReference>
<evidence type="ECO:0000256" key="1">
    <source>
        <dbReference type="ARBA" id="ARBA00022741"/>
    </source>
</evidence>
<evidence type="ECO:0000256" key="9">
    <source>
        <dbReference type="SAM" id="MobiDB-lite"/>
    </source>
</evidence>
<dbReference type="GO" id="GO:0005737">
    <property type="term" value="C:cytoplasm"/>
    <property type="evidence" value="ECO:0007669"/>
    <property type="project" value="TreeGrafter"/>
</dbReference>
<keyword evidence="1 7" id="KW-0547">Nucleotide-binding</keyword>
<dbReference type="PRINTS" id="PR00193">
    <property type="entry name" value="MYOSINHEAVY"/>
</dbReference>
<keyword evidence="2 7" id="KW-0067">ATP-binding</keyword>
<dbReference type="Pfam" id="PF00063">
    <property type="entry name" value="Myosin_head"/>
    <property type="match status" value="2"/>
</dbReference>
<feature type="domain" description="Dilute" evidence="10">
    <location>
        <begin position="1537"/>
        <end position="1801"/>
    </location>
</feature>
<evidence type="ECO:0000256" key="4">
    <source>
        <dbReference type="ARBA" id="ARBA00023123"/>
    </source>
</evidence>
<organism evidence="12 13">
    <name type="scientific">Apolygus lucorum</name>
    <name type="common">Small green plant bug</name>
    <name type="synonym">Lygocoris lucorum</name>
    <dbReference type="NCBI Taxonomy" id="248454"/>
    <lineage>
        <taxon>Eukaryota</taxon>
        <taxon>Metazoa</taxon>
        <taxon>Ecdysozoa</taxon>
        <taxon>Arthropoda</taxon>
        <taxon>Hexapoda</taxon>
        <taxon>Insecta</taxon>
        <taxon>Pterygota</taxon>
        <taxon>Neoptera</taxon>
        <taxon>Paraneoptera</taxon>
        <taxon>Hemiptera</taxon>
        <taxon>Heteroptera</taxon>
        <taxon>Panheteroptera</taxon>
        <taxon>Cimicomorpha</taxon>
        <taxon>Miridae</taxon>
        <taxon>Mirini</taxon>
        <taxon>Apolygus</taxon>
    </lineage>
</organism>
<evidence type="ECO:0000256" key="2">
    <source>
        <dbReference type="ARBA" id="ARBA00022840"/>
    </source>
</evidence>
<feature type="region of interest" description="Disordered" evidence="9">
    <location>
        <begin position="1149"/>
        <end position="1170"/>
    </location>
</feature>
<feature type="compositionally biased region" description="Basic and acidic residues" evidence="9">
    <location>
        <begin position="114"/>
        <end position="127"/>
    </location>
</feature>
<evidence type="ECO:0000259" key="10">
    <source>
        <dbReference type="PROSITE" id="PS51126"/>
    </source>
</evidence>
<feature type="domain" description="Myosin motor" evidence="11">
    <location>
        <begin position="1"/>
        <end position="827"/>
    </location>
</feature>
<name>A0A8S9X963_APOLU</name>
<keyword evidence="13" id="KW-1185">Reference proteome</keyword>
<dbReference type="SMART" id="SM00242">
    <property type="entry name" value="MYSc"/>
    <property type="match status" value="1"/>
</dbReference>
<evidence type="ECO:0000256" key="6">
    <source>
        <dbReference type="ARBA" id="ARBA00023203"/>
    </source>
</evidence>
<dbReference type="SUPFAM" id="SSF52540">
    <property type="entry name" value="P-loop containing nucleoside triphosphate hydrolases"/>
    <property type="match status" value="2"/>
</dbReference>
<evidence type="ECO:0000256" key="3">
    <source>
        <dbReference type="ARBA" id="ARBA00023054"/>
    </source>
</evidence>
<sequence length="1849" mass="211488">MNEWMDDLDTHLDTMDHQYPTGVMPGGEDKEEKELFIGPKTPAGPGRRGDIKLRKQKAASKAPRQFTALEEMETEDESEPEHQPEGGSDSDGEPRVEAGEESITEESSGEEEQEGARHHYDDLRRLAEPSYLPGRAVLPEQPDLGTLRMEGPVGETPSTLAVGGHGAAMALLPRRPRGRNGAMPREDGHRTDPPRTGSIPPYPKVHRTDVNPPATPYKLSHPGVPPGNGDQGRLADMGGHKPDGGRDSGRGTTADPPEAAGTREQMNQSIIVSGESGAGKTVSAKYAMRYFATVGGSSKETQVEKKVLASSPIMEAIASGERNYHIFYQMCAARKTLQHLSIEDATAYNYLCDPDSIIPGVNDEKQFGETFNALITLGFSEKTIDDLFTVLASVLNLGNVGISEHGGGDNEAAVIPSNDTYLNCFSKLLELDANELRRWLCNRKIVSMRETINKQLSSSEARQSRDALAKHIYACLFTWIVAHINRELITSTEAKHRFIGVLDIYGFETFEINSFEQFCINYANEKLQQQFNNHVFQLEQEEYFKEGIEWKFIDFYDNQPCIDLIETKLGILDLLDEECRMPKGSDNSWAEKLYSKCSKWNHFTKPRFGNTSFVLKHFADKVEYDVSGFLEKNRDTVLEEQINVLRTSRNKLIQKLFSEDGDDEGKLAVPKPKVRISIQQKSAAPPPPASSVKNKKTVGSQFRDSLNALMKTLNSTTPHYIRCIKPNDDKEAFNYNPSRAVQQLRACGVLETIRISAAGFPSRWQYNDFLKRYRALTCSKDIHRENLRLTCENILSHNIKDPDKYKFGKTKLFFRAGQVAYLERLRSEKLLYCCIKIQTAVRGFLVRRRYTRTLKATNTLQRYLRGYLARRRVEGMHRNKAAIIMQKWVRRWVKQKQYQRTRRTILGIQTYARGLLARQRFHKMRRNHAAIKIQTCVRGWLCRVRYARQRHNVILCQSAIRRFLARRRFRKMKREARSAENLKKLNKGLENKIISLQQKNSDLMKELTQQRNLVAELNEAKARLSAQKTLEATLKALRQELLEKNETINDLQTGLKALKEINNSKEENEALMKKREAVITAENERIHAELSKLENDIVNMKAQKEDEIDQRLKSELKQLHDERNAERAAYQKLLAEKDVLESRIDVLERTSGKHKRSSSDASTVSVQDEDVGYASVRSSNSFRDDNTSTPELQVDLNLVLKLQQKVRVLERENHTLHSKLSEKEDRVMSHQPVNNYKMEELEVENSRLKNDLNLIREAVASDTRTGANSALLELRRQAEFWQEEAKRATDEAASLREALGHRTSSTSSLARSSYPNSDIDNSLINEDGELILAFEAQKKTLRQLENERQNDLMRFGIEREELVGELERVRADNDRLRGIVSGSLEHGSSPAKAEAFLRSEVTRLLAENLELQEKYDSKSAKFRKLYEQNKELLRKLKDAGVSMALLEEVPASHKQLTAQSSIIKKKERDEFEGMFEIATDDIDVFMKHLLELSPKVAVSLLPGLPAYILFMCIRYHDYKNDDNALHMTVLVYTKKLTKLLKRKANDIDVGVLWLANTLRLLHNLKQYSGEKHFGKENTQRQNEQSLRNFDLSELRQLLSDKAIQICQTVLKRMYELLAPLAVSAILEHEAVMGISRPRSSSVASQQPSKKEAMDQLLNLLSVFNRTLNLHGVDPQLVSLFFMQLFYYLCANALNNLMLRKDYCHWSRGMHMRYNLSYLEQWVREEKVQDSRVVEMLAPIIQAAQLLQARKYECDVDSLIEMCSKLTPNQILKLLHLYTTHDSYDDKVSEAFMQKLQSRLKELRPNNVDNTLMMDVHKSLPLEFPFNPSSIRLEDIDIPEILNLPMLKKV</sequence>
<dbReference type="GO" id="GO:0016020">
    <property type="term" value="C:membrane"/>
    <property type="evidence" value="ECO:0007669"/>
    <property type="project" value="TreeGrafter"/>
</dbReference>
<dbReference type="PROSITE" id="PS51456">
    <property type="entry name" value="MYOSIN_MOTOR"/>
    <property type="match status" value="1"/>
</dbReference>
<dbReference type="InterPro" id="IPR058662">
    <property type="entry name" value="Myo5a/b_dom"/>
</dbReference>
<dbReference type="PROSITE" id="PS50096">
    <property type="entry name" value="IQ"/>
    <property type="match status" value="6"/>
</dbReference>
<feature type="region of interest" description="Disordered" evidence="9">
    <location>
        <begin position="677"/>
        <end position="697"/>
    </location>
</feature>
<dbReference type="InterPro" id="IPR036961">
    <property type="entry name" value="Kinesin_motor_dom_sf"/>
</dbReference>
<dbReference type="GO" id="GO:0000146">
    <property type="term" value="F:microfilament motor activity"/>
    <property type="evidence" value="ECO:0007669"/>
    <property type="project" value="TreeGrafter"/>
</dbReference>
<dbReference type="Gene3D" id="1.20.58.530">
    <property type="match status" value="1"/>
</dbReference>
<dbReference type="Gene3D" id="3.40.850.10">
    <property type="entry name" value="Kinesin motor domain"/>
    <property type="match status" value="1"/>
</dbReference>
<dbReference type="InterPro" id="IPR002710">
    <property type="entry name" value="Dilute_dom"/>
</dbReference>
<keyword evidence="3 8" id="KW-0175">Coiled coil</keyword>
<keyword evidence="6 7" id="KW-0009">Actin-binding</keyword>
<evidence type="ECO:0000259" key="11">
    <source>
        <dbReference type="PROSITE" id="PS51456"/>
    </source>
</evidence>
<dbReference type="PANTHER" id="PTHR13140:SF706">
    <property type="entry name" value="DILUTE CLASS UNCONVENTIONAL MYOSIN, ISOFORM C"/>
    <property type="match status" value="1"/>
</dbReference>
<dbReference type="InterPro" id="IPR027417">
    <property type="entry name" value="P-loop_NTPase"/>
</dbReference>
<dbReference type="PROSITE" id="PS51126">
    <property type="entry name" value="DILUTE"/>
    <property type="match status" value="1"/>
</dbReference>
<comment type="similarity">
    <text evidence="7">Belongs to the TRAFAC class myosin-kinesin ATPase superfamily. Myosin family.</text>
</comment>
<dbReference type="Gene3D" id="1.20.5.190">
    <property type="match status" value="3"/>
</dbReference>
<dbReference type="Proteomes" id="UP000466442">
    <property type="component" value="Unassembled WGS sequence"/>
</dbReference>
<dbReference type="Pfam" id="PF01843">
    <property type="entry name" value="DIL"/>
    <property type="match status" value="1"/>
</dbReference>
<proteinExistence type="inferred from homology"/>
<keyword evidence="4 7" id="KW-0518">Myosin</keyword>
<dbReference type="EMBL" id="WIXP02000010">
    <property type="protein sequence ID" value="KAF6204115.1"/>
    <property type="molecule type" value="Genomic_DNA"/>
</dbReference>
<reference evidence="12" key="1">
    <citation type="journal article" date="2021" name="Mol. Ecol. Resour.">
        <title>Apolygus lucorum genome provides insights into omnivorousness and mesophyll feeding.</title>
        <authorList>
            <person name="Liu Y."/>
            <person name="Liu H."/>
            <person name="Wang H."/>
            <person name="Huang T."/>
            <person name="Liu B."/>
            <person name="Yang B."/>
            <person name="Yin L."/>
            <person name="Li B."/>
            <person name="Zhang Y."/>
            <person name="Zhang S."/>
            <person name="Jiang F."/>
            <person name="Zhang X."/>
            <person name="Ren Y."/>
            <person name="Wang B."/>
            <person name="Wang S."/>
            <person name="Lu Y."/>
            <person name="Wu K."/>
            <person name="Fan W."/>
            <person name="Wang G."/>
        </authorList>
    </citation>
    <scope>NUCLEOTIDE SEQUENCE</scope>
    <source>
        <strain evidence="12">12Hb</strain>
    </source>
</reference>
<keyword evidence="5 7" id="KW-0505">Motor protein</keyword>
<comment type="caution">
    <text evidence="12">The sequence shown here is derived from an EMBL/GenBank/DDBJ whole genome shotgun (WGS) entry which is preliminary data.</text>
</comment>
<dbReference type="Gene3D" id="1.20.120.720">
    <property type="entry name" value="Myosin VI head, motor domain, U50 subdomain"/>
    <property type="match status" value="1"/>
</dbReference>
<dbReference type="GO" id="GO:0051015">
    <property type="term" value="F:actin filament binding"/>
    <property type="evidence" value="ECO:0007669"/>
    <property type="project" value="TreeGrafter"/>
</dbReference>
<dbReference type="Pfam" id="PF00612">
    <property type="entry name" value="IQ"/>
    <property type="match status" value="5"/>
</dbReference>
<feature type="compositionally biased region" description="Basic and acidic residues" evidence="9">
    <location>
        <begin position="184"/>
        <end position="193"/>
    </location>
</feature>
<evidence type="ECO:0000256" key="5">
    <source>
        <dbReference type="ARBA" id="ARBA00023175"/>
    </source>
</evidence>
<dbReference type="PANTHER" id="PTHR13140">
    <property type="entry name" value="MYOSIN"/>
    <property type="match status" value="1"/>
</dbReference>
<evidence type="ECO:0000313" key="12">
    <source>
        <dbReference type="EMBL" id="KAF6204115.1"/>
    </source>
</evidence>
<dbReference type="InterPro" id="IPR000048">
    <property type="entry name" value="IQ_motif_EF-hand-BS"/>
</dbReference>
<feature type="region of interest" description="Actin-binding" evidence="7">
    <location>
        <begin position="706"/>
        <end position="728"/>
    </location>
</feature>
<dbReference type="Gene3D" id="1.10.10.820">
    <property type="match status" value="1"/>
</dbReference>
<feature type="compositionally biased region" description="Acidic residues" evidence="9">
    <location>
        <begin position="99"/>
        <end position="113"/>
    </location>
</feature>
<dbReference type="CDD" id="cd15470">
    <property type="entry name" value="Myo5_CBD"/>
    <property type="match status" value="1"/>
</dbReference>
<evidence type="ECO:0000256" key="8">
    <source>
        <dbReference type="SAM" id="Coils"/>
    </source>
</evidence>
<feature type="coiled-coil region" evidence="8">
    <location>
        <begin position="1199"/>
        <end position="1298"/>
    </location>
</feature>
<dbReference type="Pfam" id="PF25966">
    <property type="entry name" value="Myo5a"/>
    <property type="match status" value="1"/>
</dbReference>
<accession>A0A8S9X963</accession>
<dbReference type="InterPro" id="IPR001609">
    <property type="entry name" value="Myosin_head_motor_dom-like"/>
</dbReference>
<protein>
    <recommendedName>
        <fullName evidence="14">Myosin motor domain-containing protein</fullName>
    </recommendedName>
</protein>
<dbReference type="SMART" id="SM01132">
    <property type="entry name" value="DIL"/>
    <property type="match status" value="1"/>
</dbReference>
<dbReference type="SMART" id="SM00015">
    <property type="entry name" value="IQ"/>
    <property type="match status" value="6"/>
</dbReference>
<feature type="compositionally biased region" description="Basic and acidic residues" evidence="9">
    <location>
        <begin position="238"/>
        <end position="249"/>
    </location>
</feature>
<dbReference type="OrthoDB" id="6108017at2759"/>
<dbReference type="Gene3D" id="6.20.240.20">
    <property type="match status" value="1"/>
</dbReference>